<feature type="domain" description="STAS" evidence="5">
    <location>
        <begin position="3"/>
        <end position="112"/>
    </location>
</feature>
<dbReference type="InterPro" id="IPR002645">
    <property type="entry name" value="STAS_dom"/>
</dbReference>
<dbReference type="GO" id="GO:0043856">
    <property type="term" value="F:anti-sigma factor antagonist activity"/>
    <property type="evidence" value="ECO:0007669"/>
    <property type="project" value="InterPro"/>
</dbReference>
<dbReference type="SUPFAM" id="SSF52091">
    <property type="entry name" value="SpoIIaa-like"/>
    <property type="match status" value="1"/>
</dbReference>
<dbReference type="InterPro" id="IPR003658">
    <property type="entry name" value="Anti-sigma_ant"/>
</dbReference>
<evidence type="ECO:0000313" key="6">
    <source>
        <dbReference type="EMBL" id="GEN80104.1"/>
    </source>
</evidence>
<keyword evidence="2" id="KW-0597">Phosphoprotein</keyword>
<comment type="similarity">
    <text evidence="1 4">Belongs to the anti-sigma-factor antagonist family.</text>
</comment>
<comment type="caution">
    <text evidence="6">The sequence shown here is derived from an EMBL/GenBank/DDBJ whole genome shotgun (WGS) entry which is preliminary data.</text>
</comment>
<protein>
    <recommendedName>
        <fullName evidence="4">Anti-sigma factor antagonist</fullName>
    </recommendedName>
</protein>
<name>A0A511YY17_9CELL</name>
<evidence type="ECO:0000313" key="7">
    <source>
        <dbReference type="Proteomes" id="UP000321484"/>
    </source>
</evidence>
<dbReference type="RefSeq" id="WP_034248335.1">
    <property type="nucleotide sequence ID" value="NZ_BJYK01000005.1"/>
</dbReference>
<evidence type="ECO:0000259" key="5">
    <source>
        <dbReference type="PROSITE" id="PS50801"/>
    </source>
</evidence>
<dbReference type="PANTHER" id="PTHR33495">
    <property type="entry name" value="ANTI-SIGMA FACTOR ANTAGONIST TM_1081-RELATED-RELATED"/>
    <property type="match status" value="1"/>
</dbReference>
<dbReference type="AlphaFoldDB" id="A0A511YY17"/>
<comment type="function">
    <text evidence="3">Positive regulator of sigma-B activity. Non-phosphorylated RsbV binds to RsbW, preventing its association with sigma-B. When phosphorylated, releases RsbW, which is then free to complex with and inactivate sigma-B.</text>
</comment>
<evidence type="ECO:0000256" key="2">
    <source>
        <dbReference type="ARBA" id="ARBA00022553"/>
    </source>
</evidence>
<dbReference type="Gene3D" id="3.30.750.24">
    <property type="entry name" value="STAS domain"/>
    <property type="match status" value="1"/>
</dbReference>
<dbReference type="Pfam" id="PF01740">
    <property type="entry name" value="STAS"/>
    <property type="match status" value="1"/>
</dbReference>
<evidence type="ECO:0000256" key="1">
    <source>
        <dbReference type="ARBA" id="ARBA00009013"/>
    </source>
</evidence>
<reference evidence="6 7" key="1">
    <citation type="submission" date="2019-07" db="EMBL/GenBank/DDBJ databases">
        <title>Whole genome shotgun sequence of Actinotalea fermentans NBRC 105374.</title>
        <authorList>
            <person name="Hosoyama A."/>
            <person name="Uohara A."/>
            <person name="Ohji S."/>
            <person name="Ichikawa N."/>
        </authorList>
    </citation>
    <scope>NUCLEOTIDE SEQUENCE [LARGE SCALE GENOMIC DNA]</scope>
    <source>
        <strain evidence="6 7">NBRC 105374</strain>
    </source>
</reference>
<evidence type="ECO:0000256" key="3">
    <source>
        <dbReference type="ARBA" id="ARBA00024670"/>
    </source>
</evidence>
<dbReference type="FunFam" id="3.30.750.24:FF:000001">
    <property type="entry name" value="Anti-sigma factor antagonist"/>
    <property type="match status" value="1"/>
</dbReference>
<proteinExistence type="inferred from homology"/>
<dbReference type="NCBIfam" id="TIGR00377">
    <property type="entry name" value="ant_ant_sig"/>
    <property type="match status" value="1"/>
</dbReference>
<organism evidence="6 7">
    <name type="scientific">Actinotalea fermentans</name>
    <dbReference type="NCBI Taxonomy" id="43671"/>
    <lineage>
        <taxon>Bacteria</taxon>
        <taxon>Bacillati</taxon>
        <taxon>Actinomycetota</taxon>
        <taxon>Actinomycetes</taxon>
        <taxon>Micrococcales</taxon>
        <taxon>Cellulomonadaceae</taxon>
        <taxon>Actinotalea</taxon>
    </lineage>
</organism>
<dbReference type="PROSITE" id="PS50801">
    <property type="entry name" value="STAS"/>
    <property type="match status" value="1"/>
</dbReference>
<dbReference type="OrthoDB" id="9793697at2"/>
<dbReference type="EMBL" id="BJYK01000005">
    <property type="protein sequence ID" value="GEN80104.1"/>
    <property type="molecule type" value="Genomic_DNA"/>
</dbReference>
<sequence length="120" mass="12908">MEVSVTSRRSGDRTVVHVVGEIDVYTAPALREELAAQQEGAPVHLVVDLTEVPFMDSTGLGVLVGALKRARTTGGDLRLVIDQEKVLKVFRITALTQVFQIHATLDEALAAEQAVAADED</sequence>
<dbReference type="InterPro" id="IPR036513">
    <property type="entry name" value="STAS_dom_sf"/>
</dbReference>
<dbReference type="CDD" id="cd07043">
    <property type="entry name" value="STAS_anti-anti-sigma_factors"/>
    <property type="match status" value="1"/>
</dbReference>
<accession>A0A511YY17</accession>
<keyword evidence="7" id="KW-1185">Reference proteome</keyword>
<dbReference type="Proteomes" id="UP000321484">
    <property type="component" value="Unassembled WGS sequence"/>
</dbReference>
<gene>
    <name evidence="6" type="primary">rsbV</name>
    <name evidence="6" type="ORF">AFE02nite_18380</name>
</gene>
<dbReference type="PANTHER" id="PTHR33495:SF2">
    <property type="entry name" value="ANTI-SIGMA FACTOR ANTAGONIST TM_1081-RELATED"/>
    <property type="match status" value="1"/>
</dbReference>
<evidence type="ECO:0000256" key="4">
    <source>
        <dbReference type="RuleBase" id="RU003749"/>
    </source>
</evidence>